<reference evidence="2 3" key="1">
    <citation type="journal article" date="2015" name="Nature">
        <title>rRNA introns, odd ribosomes, and small enigmatic genomes across a large radiation of phyla.</title>
        <authorList>
            <person name="Brown C.T."/>
            <person name="Hug L.A."/>
            <person name="Thomas B.C."/>
            <person name="Sharon I."/>
            <person name="Castelle C.J."/>
            <person name="Singh A."/>
            <person name="Wilkins M.J."/>
            <person name="Williams K.H."/>
            <person name="Banfield J.F."/>
        </authorList>
    </citation>
    <scope>NUCLEOTIDE SEQUENCE [LARGE SCALE GENOMIC DNA]</scope>
</reference>
<evidence type="ECO:0000313" key="3">
    <source>
        <dbReference type="Proteomes" id="UP000033980"/>
    </source>
</evidence>
<comment type="caution">
    <text evidence="2">The sequence shown here is derived from an EMBL/GenBank/DDBJ whole genome shotgun (WGS) entry which is preliminary data.</text>
</comment>
<evidence type="ECO:0000313" key="2">
    <source>
        <dbReference type="EMBL" id="KKS93780.1"/>
    </source>
</evidence>
<accession>A0A0G1D790</accession>
<dbReference type="EMBL" id="LCFK01000017">
    <property type="protein sequence ID" value="KKS93780.1"/>
    <property type="molecule type" value="Genomic_DNA"/>
</dbReference>
<feature type="transmembrane region" description="Helical" evidence="1">
    <location>
        <begin position="30"/>
        <end position="50"/>
    </location>
</feature>
<dbReference type="AlphaFoldDB" id="A0A0G1D790"/>
<gene>
    <name evidence="2" type="ORF">UV68_C0017G0018</name>
</gene>
<evidence type="ECO:0000256" key="1">
    <source>
        <dbReference type="SAM" id="Phobius"/>
    </source>
</evidence>
<organism evidence="2 3">
    <name type="scientific">Candidatus Collierbacteria bacterium GW2011_GWC2_43_12</name>
    <dbReference type="NCBI Taxonomy" id="1618390"/>
    <lineage>
        <taxon>Bacteria</taxon>
        <taxon>Candidatus Collieribacteriota</taxon>
    </lineage>
</organism>
<dbReference type="Proteomes" id="UP000033980">
    <property type="component" value="Unassembled WGS sequence"/>
</dbReference>
<sequence>MIILLILSIVLGVFGGSLLRVIVTGRDRSMMTFISLCVYGGLSTFCLFGFVSQTFLLSPILILLWTLGGSAAIHGLIAASPFRLF</sequence>
<keyword evidence="1" id="KW-0472">Membrane</keyword>
<proteinExistence type="predicted"/>
<feature type="transmembrane region" description="Helical" evidence="1">
    <location>
        <begin position="62"/>
        <end position="82"/>
    </location>
</feature>
<keyword evidence="1" id="KW-0812">Transmembrane</keyword>
<keyword evidence="1" id="KW-1133">Transmembrane helix</keyword>
<protein>
    <submittedName>
        <fullName evidence="2">Uncharacterized protein</fullName>
    </submittedName>
</protein>
<name>A0A0G1D790_9BACT</name>